<keyword evidence="7" id="KW-0249">Electron transport</keyword>
<dbReference type="InterPro" id="IPR043205">
    <property type="entry name" value="CYB561/CYBRD1-like"/>
</dbReference>
<evidence type="ECO:0000256" key="10">
    <source>
        <dbReference type="ARBA" id="ARBA00023136"/>
    </source>
</evidence>
<dbReference type="AlphaFoldDB" id="A0A7S3P4C0"/>
<dbReference type="GO" id="GO:0016491">
    <property type="term" value="F:oxidoreductase activity"/>
    <property type="evidence" value="ECO:0007669"/>
    <property type="project" value="InterPro"/>
</dbReference>
<feature type="domain" description="Cytochrome b561" evidence="12">
    <location>
        <begin position="51"/>
        <end position="174"/>
    </location>
</feature>
<dbReference type="InterPro" id="IPR006593">
    <property type="entry name" value="Cyt_b561/ferric_Rdtase_TM"/>
</dbReference>
<gene>
    <name evidence="13" type="ORF">ACOF00016_LOCUS2331</name>
</gene>
<evidence type="ECO:0000256" key="8">
    <source>
        <dbReference type="ARBA" id="ARBA00022989"/>
    </source>
</evidence>
<feature type="transmembrane region" description="Helical" evidence="11">
    <location>
        <begin position="115"/>
        <end position="137"/>
    </location>
</feature>
<evidence type="ECO:0000256" key="5">
    <source>
        <dbReference type="ARBA" id="ARBA00022692"/>
    </source>
</evidence>
<keyword evidence="4" id="KW-0349">Heme</keyword>
<comment type="cofactor">
    <cofactor evidence="1">
        <name>heme b</name>
        <dbReference type="ChEBI" id="CHEBI:60344"/>
    </cofactor>
</comment>
<evidence type="ECO:0000256" key="9">
    <source>
        <dbReference type="ARBA" id="ARBA00023004"/>
    </source>
</evidence>
<keyword evidence="3" id="KW-0813">Transport</keyword>
<protein>
    <recommendedName>
        <fullName evidence="12">Cytochrome b561 domain-containing protein</fullName>
    </recommendedName>
</protein>
<accession>A0A7S3P4C0</accession>
<comment type="subcellular location">
    <subcellularLocation>
        <location evidence="2">Membrane</location>
        <topology evidence="2">Multi-pass membrane protein</topology>
    </subcellularLocation>
</comment>
<dbReference type="Gene3D" id="1.20.120.1770">
    <property type="match status" value="1"/>
</dbReference>
<evidence type="ECO:0000256" key="7">
    <source>
        <dbReference type="ARBA" id="ARBA00022982"/>
    </source>
</evidence>
<evidence type="ECO:0000256" key="1">
    <source>
        <dbReference type="ARBA" id="ARBA00001970"/>
    </source>
</evidence>
<keyword evidence="8 11" id="KW-1133">Transmembrane helix</keyword>
<organism evidence="13">
    <name type="scientific">Amphora coffeiformis</name>
    <dbReference type="NCBI Taxonomy" id="265554"/>
    <lineage>
        <taxon>Eukaryota</taxon>
        <taxon>Sar</taxon>
        <taxon>Stramenopiles</taxon>
        <taxon>Ochrophyta</taxon>
        <taxon>Bacillariophyta</taxon>
        <taxon>Bacillariophyceae</taxon>
        <taxon>Bacillariophycidae</taxon>
        <taxon>Thalassiophysales</taxon>
        <taxon>Catenulaceae</taxon>
        <taxon>Amphora</taxon>
    </lineage>
</organism>
<dbReference type="Pfam" id="PF03188">
    <property type="entry name" value="Cytochrom_B561"/>
    <property type="match status" value="1"/>
</dbReference>
<feature type="transmembrane region" description="Helical" evidence="11">
    <location>
        <begin position="157"/>
        <end position="176"/>
    </location>
</feature>
<evidence type="ECO:0000256" key="4">
    <source>
        <dbReference type="ARBA" id="ARBA00022617"/>
    </source>
</evidence>
<dbReference type="PANTHER" id="PTHR10106">
    <property type="entry name" value="CYTOCHROME B561-RELATED"/>
    <property type="match status" value="1"/>
</dbReference>
<evidence type="ECO:0000256" key="11">
    <source>
        <dbReference type="SAM" id="Phobius"/>
    </source>
</evidence>
<evidence type="ECO:0000256" key="2">
    <source>
        <dbReference type="ARBA" id="ARBA00004141"/>
    </source>
</evidence>
<evidence type="ECO:0000256" key="3">
    <source>
        <dbReference type="ARBA" id="ARBA00022448"/>
    </source>
</evidence>
<dbReference type="SMART" id="SM00665">
    <property type="entry name" value="B561"/>
    <property type="match status" value="1"/>
</dbReference>
<sequence length="201" mass="21878">MVARGSLGKYKPGKPSITQYWILVASLVVFSAAMGYIAGIQPINEWRFFSWHPLLMTVGMVGLAGTGAVTKKLGGYENTKMHGILGWGSIIVSLAGCYCIYRNKELNGFDHLKSPHAWCGIGVMINCVGLGLAGGVFLHPDFGMDKTNKSIRLVHKWASRVTLLAAWYTAFLGLTQLIPDDIVKLSMYGIPLAALVPFTLM</sequence>
<evidence type="ECO:0000256" key="6">
    <source>
        <dbReference type="ARBA" id="ARBA00022723"/>
    </source>
</evidence>
<proteinExistence type="predicted"/>
<feature type="transmembrane region" description="Helical" evidence="11">
    <location>
        <begin position="51"/>
        <end position="70"/>
    </location>
</feature>
<evidence type="ECO:0000259" key="12">
    <source>
        <dbReference type="SMART" id="SM00665"/>
    </source>
</evidence>
<dbReference type="GO" id="GO:0016020">
    <property type="term" value="C:membrane"/>
    <property type="evidence" value="ECO:0007669"/>
    <property type="project" value="UniProtKB-SubCell"/>
</dbReference>
<reference evidence="13" key="1">
    <citation type="submission" date="2021-01" db="EMBL/GenBank/DDBJ databases">
        <authorList>
            <person name="Corre E."/>
            <person name="Pelletier E."/>
            <person name="Niang G."/>
            <person name="Scheremetjew M."/>
            <person name="Finn R."/>
            <person name="Kale V."/>
            <person name="Holt S."/>
            <person name="Cochrane G."/>
            <person name="Meng A."/>
            <person name="Brown T."/>
            <person name="Cohen L."/>
        </authorList>
    </citation>
    <scope>NUCLEOTIDE SEQUENCE</scope>
    <source>
        <strain evidence="13">CCMP127</strain>
    </source>
</reference>
<evidence type="ECO:0000313" key="13">
    <source>
        <dbReference type="EMBL" id="CAE0404165.1"/>
    </source>
</evidence>
<feature type="transmembrane region" description="Helical" evidence="11">
    <location>
        <begin position="82"/>
        <end position="103"/>
    </location>
</feature>
<keyword evidence="5 11" id="KW-0812">Transmembrane</keyword>
<dbReference type="EMBL" id="HBIM01002667">
    <property type="protein sequence ID" value="CAE0404165.1"/>
    <property type="molecule type" value="Transcribed_RNA"/>
</dbReference>
<keyword evidence="10 11" id="KW-0472">Membrane</keyword>
<dbReference type="PANTHER" id="PTHR10106:SF0">
    <property type="entry name" value="LD36721P"/>
    <property type="match status" value="1"/>
</dbReference>
<keyword evidence="6" id="KW-0479">Metal-binding</keyword>
<name>A0A7S3P4C0_9STRA</name>
<feature type="transmembrane region" description="Helical" evidence="11">
    <location>
        <begin position="20"/>
        <end position="39"/>
    </location>
</feature>
<dbReference type="GO" id="GO:0046872">
    <property type="term" value="F:metal ion binding"/>
    <property type="evidence" value="ECO:0007669"/>
    <property type="project" value="UniProtKB-KW"/>
</dbReference>
<keyword evidence="9" id="KW-0408">Iron</keyword>